<protein>
    <submittedName>
        <fullName evidence="2">Uncharacterized protein</fullName>
    </submittedName>
</protein>
<feature type="region of interest" description="Disordered" evidence="1">
    <location>
        <begin position="151"/>
        <end position="171"/>
    </location>
</feature>
<dbReference type="GO" id="GO:0016324">
    <property type="term" value="C:apical plasma membrane"/>
    <property type="evidence" value="ECO:0007669"/>
    <property type="project" value="TreeGrafter"/>
</dbReference>
<dbReference type="GO" id="GO:0030010">
    <property type="term" value="P:establishment of cell polarity"/>
    <property type="evidence" value="ECO:0007669"/>
    <property type="project" value="TreeGrafter"/>
</dbReference>
<dbReference type="GO" id="GO:0007155">
    <property type="term" value="P:cell adhesion"/>
    <property type="evidence" value="ECO:0007669"/>
    <property type="project" value="TreeGrafter"/>
</dbReference>
<organism evidence="2 3">
    <name type="scientific">Dissostichus mawsoni</name>
    <name type="common">Antarctic cod</name>
    <dbReference type="NCBI Taxonomy" id="36200"/>
    <lineage>
        <taxon>Eukaryota</taxon>
        <taxon>Metazoa</taxon>
        <taxon>Chordata</taxon>
        <taxon>Craniata</taxon>
        <taxon>Vertebrata</taxon>
        <taxon>Euteleostomi</taxon>
        <taxon>Actinopterygii</taxon>
        <taxon>Neopterygii</taxon>
        <taxon>Teleostei</taxon>
        <taxon>Neoteleostei</taxon>
        <taxon>Acanthomorphata</taxon>
        <taxon>Eupercaria</taxon>
        <taxon>Perciformes</taxon>
        <taxon>Notothenioidei</taxon>
        <taxon>Nototheniidae</taxon>
        <taxon>Dissostichus</taxon>
    </lineage>
</organism>
<evidence type="ECO:0000256" key="1">
    <source>
        <dbReference type="SAM" id="MobiDB-lite"/>
    </source>
</evidence>
<dbReference type="GO" id="GO:0045197">
    <property type="term" value="P:establishment or maintenance of epithelial cell apical/basal polarity"/>
    <property type="evidence" value="ECO:0007669"/>
    <property type="project" value="TreeGrafter"/>
</dbReference>
<sequence length="270" mass="30181">MTNQDAMETLRTSMSVEGNIRGMIQLIVARHVSKNNEEAPGSPPVLMNPVNPLLDNHERRISNSLYESIDSLENHTKPQANTIGRIGNHQLSPTVNMPQDDIVMIEDDRPPLLPAHLSDQSSSSSHDDMGFVGENPVTWLHEPVADEINFSTRTNEDSKEQDVGPSLGLKKSSSLESLQTAVAEVTQNGEINVNRPRSRILRGRGCNESFRAAIDKSYEKPGTTTPEEENSMETCDGRGHRGKLQIRSRVDVHQQRPQFGTRDERQPFQR</sequence>
<dbReference type="GO" id="GO:0051660">
    <property type="term" value="P:establishment of centrosome localization"/>
    <property type="evidence" value="ECO:0007669"/>
    <property type="project" value="TreeGrafter"/>
</dbReference>
<comment type="caution">
    <text evidence="2">The sequence shown here is derived from an EMBL/GenBank/DDBJ whole genome shotgun (WGS) entry which is preliminary data.</text>
</comment>
<dbReference type="AlphaFoldDB" id="A0A7J5XIY1"/>
<dbReference type="OrthoDB" id="6264899at2759"/>
<name>A0A7J5XIY1_DISMA</name>
<dbReference type="PANTHER" id="PTHR16484">
    <property type="entry name" value="PARTITIONING DEFECTIVE 3 RELATED"/>
    <property type="match status" value="1"/>
</dbReference>
<evidence type="ECO:0000313" key="3">
    <source>
        <dbReference type="Proteomes" id="UP000518266"/>
    </source>
</evidence>
<feature type="compositionally biased region" description="Basic and acidic residues" evidence="1">
    <location>
        <begin position="261"/>
        <end position="270"/>
    </location>
</feature>
<accession>A0A7J5XIY1</accession>
<dbReference type="GO" id="GO:0005912">
    <property type="term" value="C:adherens junction"/>
    <property type="evidence" value="ECO:0007669"/>
    <property type="project" value="TreeGrafter"/>
</dbReference>
<feature type="region of interest" description="Disordered" evidence="1">
    <location>
        <begin position="216"/>
        <end position="270"/>
    </location>
</feature>
<dbReference type="EMBL" id="JAAKFY010000024">
    <property type="protein sequence ID" value="KAF3836148.1"/>
    <property type="molecule type" value="Genomic_DNA"/>
</dbReference>
<dbReference type="GO" id="GO:0008104">
    <property type="term" value="P:intracellular protein localization"/>
    <property type="evidence" value="ECO:0007669"/>
    <property type="project" value="TreeGrafter"/>
</dbReference>
<dbReference type="GO" id="GO:0043296">
    <property type="term" value="C:apical junction complex"/>
    <property type="evidence" value="ECO:0007669"/>
    <property type="project" value="TreeGrafter"/>
</dbReference>
<reference evidence="2 3" key="1">
    <citation type="submission" date="2020-03" db="EMBL/GenBank/DDBJ databases">
        <title>Dissostichus mawsoni Genome sequencing and assembly.</title>
        <authorList>
            <person name="Park H."/>
        </authorList>
    </citation>
    <scope>NUCLEOTIDE SEQUENCE [LARGE SCALE GENOMIC DNA]</scope>
    <source>
        <strain evidence="2">DM0001</strain>
        <tissue evidence="2">Muscle</tissue>
    </source>
</reference>
<dbReference type="GO" id="GO:0000226">
    <property type="term" value="P:microtubule cytoskeleton organization"/>
    <property type="evidence" value="ECO:0007669"/>
    <property type="project" value="TreeGrafter"/>
</dbReference>
<gene>
    <name evidence="2" type="ORF">F7725_028706</name>
</gene>
<keyword evidence="3" id="KW-1185">Reference proteome</keyword>
<dbReference type="GO" id="GO:0005938">
    <property type="term" value="C:cell cortex"/>
    <property type="evidence" value="ECO:0007669"/>
    <property type="project" value="TreeGrafter"/>
</dbReference>
<dbReference type="InterPro" id="IPR052213">
    <property type="entry name" value="PAR3"/>
</dbReference>
<dbReference type="GO" id="GO:0035091">
    <property type="term" value="F:phosphatidylinositol binding"/>
    <property type="evidence" value="ECO:0007669"/>
    <property type="project" value="TreeGrafter"/>
</dbReference>
<dbReference type="Proteomes" id="UP000518266">
    <property type="component" value="Unassembled WGS sequence"/>
</dbReference>
<dbReference type="PANTHER" id="PTHR16484:SF10">
    <property type="entry name" value="PARTITIONING DEFECTIVE 3 HOMOLOG"/>
    <property type="match status" value="1"/>
</dbReference>
<evidence type="ECO:0000313" key="2">
    <source>
        <dbReference type="EMBL" id="KAF3836148.1"/>
    </source>
</evidence>
<proteinExistence type="predicted"/>